<gene>
    <name evidence="1" type="primary">orf05559</name>
    <name evidence="1" type="ORF">Q903MT_gene5527</name>
</gene>
<sequence length="78" mass="8842">MKMMAAFDLPMVNRARNPFGRVSKAIQRLFKDLGSYGLLISLAGFIGRNSQQLYLQGAGFTRESRYINDTFYLFIPAS</sequence>
<geneLocation type="mitochondrion" evidence="1"/>
<name>A0A6B9XW50_PICSI</name>
<organism evidence="1">
    <name type="scientific">Picea sitchensis</name>
    <name type="common">Sitka spruce</name>
    <name type="synonym">Pinus sitchensis</name>
    <dbReference type="NCBI Taxonomy" id="3332"/>
    <lineage>
        <taxon>Eukaryota</taxon>
        <taxon>Viridiplantae</taxon>
        <taxon>Streptophyta</taxon>
        <taxon>Embryophyta</taxon>
        <taxon>Tracheophyta</taxon>
        <taxon>Spermatophyta</taxon>
        <taxon>Pinopsida</taxon>
        <taxon>Pinidae</taxon>
        <taxon>Conifers I</taxon>
        <taxon>Pinales</taxon>
        <taxon>Pinaceae</taxon>
        <taxon>Picea</taxon>
    </lineage>
</organism>
<reference evidence="1" key="1">
    <citation type="submission" date="2019-03" db="EMBL/GenBank/DDBJ databases">
        <title>Largest Complete Mitochondrial Genome of a Gymnosperm, Sitka Spruce (Picea sitchensis), Indicates Complex Physical Structure.</title>
        <authorList>
            <person name="Jackman S.D."/>
            <person name="Coombe L."/>
            <person name="Warren R."/>
            <person name="Kirk H."/>
            <person name="Trinh E."/>
            <person name="McLeod T."/>
            <person name="Pleasance S."/>
            <person name="Pandoh P."/>
            <person name="Zhao Y."/>
            <person name="Coope R."/>
            <person name="Bousquet J."/>
            <person name="Bohlmann J.C."/>
            <person name="Jones S.J.M."/>
            <person name="Birol I."/>
        </authorList>
    </citation>
    <scope>NUCLEOTIDE SEQUENCE</scope>
    <source>
        <strain evidence="1">Q903</strain>
    </source>
</reference>
<dbReference type="EMBL" id="MK697702">
    <property type="protein sequence ID" value="QHR91492.1"/>
    <property type="molecule type" value="Genomic_DNA"/>
</dbReference>
<evidence type="ECO:0000313" key="1">
    <source>
        <dbReference type="EMBL" id="QHR91492.1"/>
    </source>
</evidence>
<accession>A0A6B9XW50</accession>
<dbReference type="AlphaFoldDB" id="A0A6B9XW50"/>
<proteinExistence type="predicted"/>
<keyword evidence="1" id="KW-0496">Mitochondrion</keyword>
<protein>
    <submittedName>
        <fullName evidence="1">Uncharacterized protein</fullName>
    </submittedName>
</protein>